<reference evidence="2" key="2">
    <citation type="journal article" date="2021" name="Sci. Rep.">
        <title>The distribution of antibiotic resistance genes in chicken gut microbiota commensals.</title>
        <authorList>
            <person name="Juricova H."/>
            <person name="Matiasovicova J."/>
            <person name="Kubasova T."/>
            <person name="Cejkova D."/>
            <person name="Rychlik I."/>
        </authorList>
    </citation>
    <scope>NUCLEOTIDE SEQUENCE</scope>
    <source>
        <strain evidence="2">An836</strain>
    </source>
</reference>
<gene>
    <name evidence="2" type="ORF">H7U32_04095</name>
</gene>
<keyword evidence="1" id="KW-0812">Transmembrane</keyword>
<evidence type="ECO:0000313" key="2">
    <source>
        <dbReference type="EMBL" id="MBM6699512.1"/>
    </source>
</evidence>
<organism evidence="2 3">
    <name type="scientific">Bifidobacterium pullorum subsp. saeculare</name>
    <dbReference type="NCBI Taxonomy" id="78257"/>
    <lineage>
        <taxon>Bacteria</taxon>
        <taxon>Bacillati</taxon>
        <taxon>Actinomycetota</taxon>
        <taxon>Actinomycetes</taxon>
        <taxon>Bifidobacteriales</taxon>
        <taxon>Bifidobacteriaceae</taxon>
        <taxon>Bifidobacterium</taxon>
    </lineage>
</organism>
<dbReference type="EMBL" id="JACLYU010000004">
    <property type="protein sequence ID" value="MBM6699512.1"/>
    <property type="molecule type" value="Genomic_DNA"/>
</dbReference>
<keyword evidence="1" id="KW-1133">Transmembrane helix</keyword>
<dbReference type="Proteomes" id="UP000718821">
    <property type="component" value="Unassembled WGS sequence"/>
</dbReference>
<reference evidence="2" key="1">
    <citation type="submission" date="2020-08" db="EMBL/GenBank/DDBJ databases">
        <authorList>
            <person name="Cejkova D."/>
            <person name="Kubasova T."/>
            <person name="Jahodarova E."/>
            <person name="Rychlik I."/>
        </authorList>
    </citation>
    <scope>NUCLEOTIDE SEQUENCE</scope>
    <source>
        <strain evidence="2">An836</strain>
    </source>
</reference>
<evidence type="ECO:0000313" key="3">
    <source>
        <dbReference type="Proteomes" id="UP000718821"/>
    </source>
</evidence>
<keyword evidence="1" id="KW-0472">Membrane</keyword>
<dbReference type="AlphaFoldDB" id="A0A939B854"/>
<feature type="transmembrane region" description="Helical" evidence="1">
    <location>
        <begin position="165"/>
        <end position="187"/>
    </location>
</feature>
<protein>
    <submittedName>
        <fullName evidence="2">Uncharacterized protein</fullName>
    </submittedName>
</protein>
<evidence type="ECO:0000256" key="1">
    <source>
        <dbReference type="SAM" id="Phobius"/>
    </source>
</evidence>
<name>A0A939B854_9BIFI</name>
<sequence length="189" mass="20193">MATNKIASYQRLVEDINVKLNSAARVNTDAERQMDATLKKIDADAQSQRKQAVAQRQEAQSEYRKIADMLASDAYQSVNVRIPPMVRPIKTSTDISVLAAKQRNISGQIVSLLSAFVRQQKAEAEAAAAQAVAAARARAAAAEALARRRATMNKPVPTPKKKPNIALIVGIAIGVAVVIGIAVAAVLQI</sequence>
<comment type="caution">
    <text evidence="2">The sequence shown here is derived from an EMBL/GenBank/DDBJ whole genome shotgun (WGS) entry which is preliminary data.</text>
</comment>
<proteinExistence type="predicted"/>
<keyword evidence="3" id="KW-1185">Reference proteome</keyword>
<dbReference type="RefSeq" id="WP_204468319.1">
    <property type="nucleotide sequence ID" value="NZ_JACLYU010000004.1"/>
</dbReference>
<accession>A0A939B854</accession>